<reference evidence="8 9" key="1">
    <citation type="submission" date="2019-07" db="EMBL/GenBank/DDBJ databases">
        <title>Whole genome shotgun sequence of Cellulomonas terrae NBRC 100819.</title>
        <authorList>
            <person name="Hosoyama A."/>
            <person name="Uohara A."/>
            <person name="Ohji S."/>
            <person name="Ichikawa N."/>
        </authorList>
    </citation>
    <scope>NUCLEOTIDE SEQUENCE [LARGE SCALE GENOMIC DNA]</scope>
    <source>
        <strain evidence="8 9">NBRC 100819</strain>
    </source>
</reference>
<evidence type="ECO:0000313" key="8">
    <source>
        <dbReference type="EMBL" id="GEM00070.1"/>
    </source>
</evidence>
<dbReference type="OrthoDB" id="9813719at2"/>
<keyword evidence="3 6" id="KW-0808">Transferase</keyword>
<dbReference type="GO" id="GO:0009307">
    <property type="term" value="P:DNA restriction-modification system"/>
    <property type="evidence" value="ECO:0007669"/>
    <property type="project" value="UniProtKB-KW"/>
</dbReference>
<evidence type="ECO:0000256" key="7">
    <source>
        <dbReference type="RuleBase" id="RU000416"/>
    </source>
</evidence>
<dbReference type="GO" id="GO:0032259">
    <property type="term" value="P:methylation"/>
    <property type="evidence" value="ECO:0007669"/>
    <property type="project" value="UniProtKB-KW"/>
</dbReference>
<dbReference type="NCBIfam" id="TIGR00675">
    <property type="entry name" value="dcm"/>
    <property type="match status" value="1"/>
</dbReference>
<name>A0A511JQ59_9CELL</name>
<evidence type="ECO:0000313" key="9">
    <source>
        <dbReference type="Proteomes" id="UP000321049"/>
    </source>
</evidence>
<dbReference type="Pfam" id="PF00145">
    <property type="entry name" value="DNA_methylase"/>
    <property type="match status" value="1"/>
</dbReference>
<feature type="active site" evidence="6">
    <location>
        <position position="80"/>
    </location>
</feature>
<evidence type="ECO:0000256" key="3">
    <source>
        <dbReference type="ARBA" id="ARBA00022679"/>
    </source>
</evidence>
<evidence type="ECO:0000256" key="1">
    <source>
        <dbReference type="ARBA" id="ARBA00011975"/>
    </source>
</evidence>
<keyword evidence="4 6" id="KW-0949">S-adenosyl-L-methionine</keyword>
<dbReference type="EMBL" id="BJWH01000026">
    <property type="protein sequence ID" value="GEM00070.1"/>
    <property type="molecule type" value="Genomic_DNA"/>
</dbReference>
<evidence type="ECO:0000256" key="4">
    <source>
        <dbReference type="ARBA" id="ARBA00022691"/>
    </source>
</evidence>
<evidence type="ECO:0000256" key="5">
    <source>
        <dbReference type="ARBA" id="ARBA00022747"/>
    </source>
</evidence>
<dbReference type="Gene3D" id="3.40.50.150">
    <property type="entry name" value="Vaccinia Virus protein VP39"/>
    <property type="match status" value="1"/>
</dbReference>
<keyword evidence="5" id="KW-0680">Restriction system</keyword>
<dbReference type="InterPro" id="IPR029063">
    <property type="entry name" value="SAM-dependent_MTases_sf"/>
</dbReference>
<dbReference type="GO" id="GO:0003886">
    <property type="term" value="F:DNA (cytosine-5-)-methyltransferase activity"/>
    <property type="evidence" value="ECO:0007669"/>
    <property type="project" value="UniProtKB-EC"/>
</dbReference>
<keyword evidence="2 6" id="KW-0489">Methyltransferase</keyword>
<dbReference type="PRINTS" id="PR00105">
    <property type="entry name" value="C5METTRFRASE"/>
</dbReference>
<sequence>MSSSQGGFTFVDLFAGIGGFAVALKGLGGECVGSVEIDRQAATVYALNHGTSPLGDITAMANDDRVDFGEHTVMTAGFPCQPFSKSGAQRGMDEARGTLFWNILKIVEARRPPVLLLENVRNLAGPRHRHEWDVIVKSLRQAGYHVSSRPAVFSPHLLPTAMGGKPQIRERVFITATYWPERCWDDPAPAVQNRMVRTEPWDLECDLPLDSRRYIPGCELSADERRWIDAWENFRQLVVTRLMHTTPNRLLDEVRLPGFPIWVDAWVDDSSLQIPAGTPRWKEVFLRKNAAFYTQHRSVLDPWLQEHGVQSFPPSRRKFEWQAQQETSLWNCAIQLRPSGIRAKRMTHLPALVAMAQTPILGPRRRRLSVAEAAVLQGLPPQFTFGDQPDSASYKQLGNGVNVGVVQHVLRQHVSRDLDRIQEIAPDLAASLGFAVAPASGREPVLV</sequence>
<dbReference type="PANTHER" id="PTHR46098:SF1">
    <property type="entry name" value="TRNA (CYTOSINE(38)-C(5))-METHYLTRANSFERASE"/>
    <property type="match status" value="1"/>
</dbReference>
<dbReference type="Gene3D" id="3.90.120.10">
    <property type="entry name" value="DNA Methylase, subunit A, domain 2"/>
    <property type="match status" value="1"/>
</dbReference>
<keyword evidence="9" id="KW-1185">Reference proteome</keyword>
<dbReference type="PROSITE" id="PS51679">
    <property type="entry name" value="SAM_MT_C5"/>
    <property type="match status" value="1"/>
</dbReference>
<organism evidence="8 9">
    <name type="scientific">Cellulomonas terrae</name>
    <dbReference type="NCBI Taxonomy" id="311234"/>
    <lineage>
        <taxon>Bacteria</taxon>
        <taxon>Bacillati</taxon>
        <taxon>Actinomycetota</taxon>
        <taxon>Actinomycetes</taxon>
        <taxon>Micrococcales</taxon>
        <taxon>Cellulomonadaceae</taxon>
        <taxon>Cellulomonas</taxon>
    </lineage>
</organism>
<dbReference type="Proteomes" id="UP000321049">
    <property type="component" value="Unassembled WGS sequence"/>
</dbReference>
<accession>A0A511JQ59</accession>
<dbReference type="AlphaFoldDB" id="A0A511JQ59"/>
<evidence type="ECO:0000256" key="6">
    <source>
        <dbReference type="PROSITE-ProRule" id="PRU01016"/>
    </source>
</evidence>
<dbReference type="InterPro" id="IPR050750">
    <property type="entry name" value="C5-MTase"/>
</dbReference>
<gene>
    <name evidence="8" type="ORF">CTE05_36160</name>
</gene>
<dbReference type="InterPro" id="IPR001525">
    <property type="entry name" value="C5_MeTfrase"/>
</dbReference>
<comment type="caution">
    <text evidence="8">The sequence shown here is derived from an EMBL/GenBank/DDBJ whole genome shotgun (WGS) entry which is preliminary data.</text>
</comment>
<evidence type="ECO:0000256" key="2">
    <source>
        <dbReference type="ARBA" id="ARBA00022603"/>
    </source>
</evidence>
<dbReference type="RefSeq" id="WP_146847674.1">
    <property type="nucleotide sequence ID" value="NZ_BJWH01000026.1"/>
</dbReference>
<comment type="similarity">
    <text evidence="6 7">Belongs to the class I-like SAM-binding methyltransferase superfamily. C5-methyltransferase family.</text>
</comment>
<dbReference type="PANTHER" id="PTHR46098">
    <property type="entry name" value="TRNA (CYTOSINE(38)-C(5))-METHYLTRANSFERASE"/>
    <property type="match status" value="1"/>
</dbReference>
<dbReference type="SUPFAM" id="SSF53335">
    <property type="entry name" value="S-adenosyl-L-methionine-dependent methyltransferases"/>
    <property type="match status" value="1"/>
</dbReference>
<proteinExistence type="inferred from homology"/>
<protein>
    <recommendedName>
        <fullName evidence="1">DNA (cytosine-5-)-methyltransferase</fullName>
        <ecNumber evidence="1">2.1.1.37</ecNumber>
    </recommendedName>
</protein>
<dbReference type="EC" id="2.1.1.37" evidence="1"/>